<feature type="domain" description="Heme-copper oxidase subunit III family profile" evidence="7">
    <location>
        <begin position="1"/>
        <end position="188"/>
    </location>
</feature>
<keyword evidence="4 6" id="KW-0472">Membrane</keyword>
<feature type="transmembrane region" description="Helical" evidence="6">
    <location>
        <begin position="93"/>
        <end position="113"/>
    </location>
</feature>
<reference evidence="8 9" key="1">
    <citation type="submission" date="2016-02" db="EMBL/GenBank/DDBJ databases">
        <title>Draft genome sequence of Acidibacillus ferrooxidans SLC66.</title>
        <authorList>
            <person name="Oliveira G."/>
            <person name="Nancucheo I."/>
            <person name="Dall'Agnol H."/>
            <person name="Johnson B."/>
            <person name="Oliveira R."/>
            <person name="Nunes G.L."/>
            <person name="Tzotzos G."/>
            <person name="Orellana S.C."/>
            <person name="Salim A.C."/>
            <person name="Araujo F.M."/>
        </authorList>
    </citation>
    <scope>NUCLEOTIDE SEQUENCE [LARGE SCALE GENOMIC DNA]</scope>
    <source>
        <strain evidence="8 9">SLC66</strain>
    </source>
</reference>
<keyword evidence="3 6" id="KW-1133">Transmembrane helix</keyword>
<dbReference type="GO" id="GO:0004129">
    <property type="term" value="F:cytochrome-c oxidase activity"/>
    <property type="evidence" value="ECO:0007669"/>
    <property type="project" value="InterPro"/>
</dbReference>
<comment type="subcellular location">
    <subcellularLocation>
        <location evidence="5">Cell membrane</location>
        <topology evidence="5">Multi-pass membrane protein</topology>
    </subcellularLocation>
    <subcellularLocation>
        <location evidence="1">Membrane</location>
        <topology evidence="1">Multi-pass membrane protein</topology>
    </subcellularLocation>
</comment>
<feature type="transmembrane region" description="Helical" evidence="6">
    <location>
        <begin position="21"/>
        <end position="46"/>
    </location>
</feature>
<organism evidence="8 9">
    <name type="scientific">Ferroacidibacillus organovorans</name>
    <dbReference type="NCBI Taxonomy" id="1765683"/>
    <lineage>
        <taxon>Bacteria</taxon>
        <taxon>Bacillati</taxon>
        <taxon>Bacillota</taxon>
        <taxon>Bacilli</taxon>
        <taxon>Bacillales</taxon>
        <taxon>Alicyclobacillaceae</taxon>
        <taxon>Ferroacidibacillus</taxon>
    </lineage>
</organism>
<protein>
    <recommendedName>
        <fullName evidence="7">Heme-copper oxidase subunit III family profile domain-containing protein</fullName>
    </recommendedName>
</protein>
<evidence type="ECO:0000313" key="9">
    <source>
        <dbReference type="Proteomes" id="UP000077421"/>
    </source>
</evidence>
<dbReference type="PROSITE" id="PS50253">
    <property type="entry name" value="COX3"/>
    <property type="match status" value="1"/>
</dbReference>
<accession>A0A853KA63</accession>
<dbReference type="GO" id="GO:0005886">
    <property type="term" value="C:plasma membrane"/>
    <property type="evidence" value="ECO:0007669"/>
    <property type="project" value="UniProtKB-SubCell"/>
</dbReference>
<dbReference type="InterPro" id="IPR000298">
    <property type="entry name" value="Cyt_c_oxidase-like_su3"/>
</dbReference>
<comment type="caution">
    <text evidence="8">The sequence shown here is derived from an EMBL/GenBank/DDBJ whole genome shotgun (WGS) entry which is preliminary data.</text>
</comment>
<keyword evidence="2 5" id="KW-0812">Transmembrane</keyword>
<dbReference type="SUPFAM" id="SSF81452">
    <property type="entry name" value="Cytochrome c oxidase subunit III-like"/>
    <property type="match status" value="1"/>
</dbReference>
<dbReference type="InterPro" id="IPR013833">
    <property type="entry name" value="Cyt_c_oxidase_su3_a-hlx"/>
</dbReference>
<comment type="similarity">
    <text evidence="5">Belongs to the cytochrome c oxidase subunit 3 family.</text>
</comment>
<dbReference type="GO" id="GO:0022904">
    <property type="term" value="P:respiratory electron transport chain"/>
    <property type="evidence" value="ECO:0007669"/>
    <property type="project" value="InterPro"/>
</dbReference>
<dbReference type="Pfam" id="PF00510">
    <property type="entry name" value="COX3"/>
    <property type="match status" value="1"/>
</dbReference>
<gene>
    <name evidence="8" type="ORF">AYW79_11170</name>
</gene>
<evidence type="ECO:0000256" key="6">
    <source>
        <dbReference type="SAM" id="Phobius"/>
    </source>
</evidence>
<proteinExistence type="inferred from homology"/>
<evidence type="ECO:0000256" key="4">
    <source>
        <dbReference type="ARBA" id="ARBA00023136"/>
    </source>
</evidence>
<feature type="transmembrane region" description="Helical" evidence="6">
    <location>
        <begin position="168"/>
        <end position="187"/>
    </location>
</feature>
<dbReference type="Gene3D" id="1.20.120.80">
    <property type="entry name" value="Cytochrome c oxidase, subunit III, four-helix bundle"/>
    <property type="match status" value="1"/>
</dbReference>
<evidence type="ECO:0000256" key="1">
    <source>
        <dbReference type="ARBA" id="ARBA00004141"/>
    </source>
</evidence>
<dbReference type="Proteomes" id="UP000077421">
    <property type="component" value="Unassembled WGS sequence"/>
</dbReference>
<dbReference type="EMBL" id="LSUQ01000039">
    <property type="protein sequence ID" value="OAG93351.1"/>
    <property type="molecule type" value="Genomic_DNA"/>
</dbReference>
<sequence length="188" mass="21310">MAVGKEANEARSLDWKDLRAYRFSFWLVVASNTVYFFTLIMTKLLMAPGAVPSQVNQWLAMALTILMVGSVFHARSSLSLFRKGELQASRRQLRFGAIVGTLILIGGFVEWASSRLAPGSSYGQSYYALSGLMYLELFVGAAALWSTSLRPRFEKFRTDNHWGLEMPVLFWQYLTLAWVVVYVVLYIV</sequence>
<dbReference type="InterPro" id="IPR035973">
    <property type="entry name" value="Cyt_c_oxidase_su3-like_sf"/>
</dbReference>
<feature type="transmembrane region" description="Helical" evidence="6">
    <location>
        <begin position="125"/>
        <end position="147"/>
    </location>
</feature>
<dbReference type="RefSeq" id="WP_067565763.1">
    <property type="nucleotide sequence ID" value="NZ_LSUQ01000039.1"/>
</dbReference>
<name>A0A853KA63_9BACL</name>
<feature type="transmembrane region" description="Helical" evidence="6">
    <location>
        <begin position="58"/>
        <end position="81"/>
    </location>
</feature>
<dbReference type="AlphaFoldDB" id="A0A853KA63"/>
<evidence type="ECO:0000256" key="5">
    <source>
        <dbReference type="RuleBase" id="RU003376"/>
    </source>
</evidence>
<evidence type="ECO:0000313" key="8">
    <source>
        <dbReference type="EMBL" id="OAG93351.1"/>
    </source>
</evidence>
<evidence type="ECO:0000256" key="3">
    <source>
        <dbReference type="ARBA" id="ARBA00022989"/>
    </source>
</evidence>
<evidence type="ECO:0000256" key="2">
    <source>
        <dbReference type="ARBA" id="ARBA00022692"/>
    </source>
</evidence>
<evidence type="ECO:0000259" key="7">
    <source>
        <dbReference type="PROSITE" id="PS50253"/>
    </source>
</evidence>